<keyword evidence="8" id="KW-1185">Reference proteome</keyword>
<dbReference type="Gene3D" id="3.30.1430.10">
    <property type="match status" value="1"/>
</dbReference>
<dbReference type="InterPro" id="IPR044892">
    <property type="entry name" value="Ribosomal_L3_dom_3_arc_sf"/>
</dbReference>
<dbReference type="PANTHER" id="PTHR11363:SF5">
    <property type="entry name" value="LARGE RIBOSOMAL SUBUNIT PROTEIN UL3"/>
    <property type="match status" value="1"/>
</dbReference>
<evidence type="ECO:0000256" key="3">
    <source>
        <dbReference type="ARBA" id="ARBA00023274"/>
    </source>
</evidence>
<name>A0ABQ0LRR6_MYCCL</name>
<dbReference type="InterPro" id="IPR019926">
    <property type="entry name" value="Ribosomal_uL3_CS"/>
</dbReference>
<dbReference type="PROSITE" id="PS00474">
    <property type="entry name" value="RIBOSOMAL_L3"/>
    <property type="match status" value="1"/>
</dbReference>
<feature type="compositionally biased region" description="Basic residues" evidence="5">
    <location>
        <begin position="807"/>
        <end position="827"/>
    </location>
</feature>
<evidence type="ECO:0000313" key="7">
    <source>
        <dbReference type="EMBL" id="GAT53833.1"/>
    </source>
</evidence>
<feature type="compositionally biased region" description="Polar residues" evidence="5">
    <location>
        <begin position="726"/>
        <end position="742"/>
    </location>
</feature>
<proteinExistence type="inferred from homology"/>
<dbReference type="GO" id="GO:0005840">
    <property type="term" value="C:ribosome"/>
    <property type="evidence" value="ECO:0007669"/>
    <property type="project" value="UniProtKB-KW"/>
</dbReference>
<dbReference type="InterPro" id="IPR045077">
    <property type="entry name" value="L3_arc_euk"/>
</dbReference>
<feature type="region of interest" description="Disordered" evidence="5">
    <location>
        <begin position="792"/>
        <end position="831"/>
    </location>
</feature>
<sequence length="1218" mass="136199">MDSWPTFSLKSDGKDKIFYPVLQDGALTAARLKNNGNRLEWTSLLQSTSKPRLRVGPSTLVYPATRPQPQKTQKISIRQQAEQGANFLRMELPDVDVAADLIRDELTEAGKMQRNWDAFDPFVGNLLDCVHGQNLAMLAFPVGELGCDLNLSPLTRQGAEWEFRAFAQPAHTFDTPILQISAARTADSVLQPFMAIRTFGGTSLLEIGVDDDKLSTRSSAELKSASTGNKPVVDVQLASEHHVHLVNSHGAVYKWDPDAGTSTSEVFRSELESDEFWRLGLTNAPEVLVLMNKNNVTAVDSRVPSLAQNVYDASATEILTFVQPNLWDHTLQVCSTEQILWLDRRYAKQPLLSFKHGRRLDRSLEVHSVLTDTGPLTVLSSCKHGLLTVYDVQVENDTVAKVQPPYALSAPGSVPTKGHFFLGGASSSSPLYFRLSETYAIHGFRLSFDDVAEKVAQVWSDDVRHLQAESIRFREESEEAPTATVVDMRPIYNKFLREPKQERTEEDIAESFYDLVENASTFWQEMAEPVDHALTSYDILFRSGEEPNQSSRADFLAESVIKTKRGYRAVSQGRASPNVLGQGAPWTYDLSKTLGRLDPGYGADMATLSTHISQFDLREELERPRESETREAAAKEQLALDLELSRHVFSPHGFPKAATDLAAMAQTLSLEEKADFGYLRPVMKKEDVDELEISPAVRLLTRDWVVGQRPADYVYRERDSTEEDVSSAQQRARVQELKSQSQKPPPLVIASTQQQRAMPMVSSSQPVERAASMMFGSQPSMDVDFGLSQSQDFTASTQPVPGLYGSRPKKPAKKRLSLSSRASRHKSALMSHRKYEAPRHGSLGFLPRKRAARHRGKVKSFPRDDPKKPVHLTAVMGYKAGMTHVVRDLDRPGSKMHKKEVVEAVTIIETPPMMVVGVVGYVETPRGLRTLTTVWANHLSDEVKRRFYKNWYRSKKKAFTRYAKKAAEENGKSVARELERIRKYCTVVRVLAHTQIRKTGLSQKKAHLMEIQVNGGSVADKVEFAHGLFEKPIEVGTVFEQDECVDVIAVTKGHGFEGVTHRWGTKKLPRKTHKGLRKVACIGAWHPSKVMFSVARAGQNGYHHRTEINKKIYRIGSGASDDNASTESDITKKTITPMGGFPHYGIVKNDFLMLKGSIPGTKKRVITIRKSLMVHTSRRDLEKVQLKFIDTSSKFGHGAFQTFDEKAAFLGVLKVKSQ</sequence>
<evidence type="ECO:0000313" key="8">
    <source>
        <dbReference type="Proteomes" id="UP000815677"/>
    </source>
</evidence>
<dbReference type="SUPFAM" id="SSF50447">
    <property type="entry name" value="Translation proteins"/>
    <property type="match status" value="1"/>
</dbReference>
<keyword evidence="3 4" id="KW-0687">Ribonucleoprotein</keyword>
<comment type="similarity">
    <text evidence="1 4">Belongs to the universal ribosomal protein uL3 family.</text>
</comment>
<protein>
    <submittedName>
        <fullName evidence="7">60S ribosomal protein</fullName>
    </submittedName>
</protein>
<dbReference type="Pfam" id="PF00297">
    <property type="entry name" value="Ribosomal_L3"/>
    <property type="match status" value="1"/>
</dbReference>
<dbReference type="Pfam" id="PF20639">
    <property type="entry name" value="Rrn6_K-rich"/>
    <property type="match status" value="1"/>
</dbReference>
<evidence type="ECO:0000256" key="2">
    <source>
        <dbReference type="ARBA" id="ARBA00022980"/>
    </source>
</evidence>
<dbReference type="EMBL" id="DF848493">
    <property type="protein sequence ID" value="GAT53833.1"/>
    <property type="molecule type" value="Genomic_DNA"/>
</dbReference>
<gene>
    <name evidence="7" type="ORF">MCHLO_10746</name>
</gene>
<dbReference type="Gene3D" id="2.40.30.10">
    <property type="entry name" value="Translation factors"/>
    <property type="match status" value="1"/>
</dbReference>
<organism evidence="7 8">
    <name type="scientific">Mycena chlorophos</name>
    <name type="common">Agaric fungus</name>
    <name type="synonym">Agaricus chlorophos</name>
    <dbReference type="NCBI Taxonomy" id="658473"/>
    <lineage>
        <taxon>Eukaryota</taxon>
        <taxon>Fungi</taxon>
        <taxon>Dikarya</taxon>
        <taxon>Basidiomycota</taxon>
        <taxon>Agaricomycotina</taxon>
        <taxon>Agaricomycetes</taxon>
        <taxon>Agaricomycetidae</taxon>
        <taxon>Agaricales</taxon>
        <taxon>Marasmiineae</taxon>
        <taxon>Mycenaceae</taxon>
        <taxon>Mycena</taxon>
    </lineage>
</organism>
<accession>A0ABQ0LRR6</accession>
<evidence type="ECO:0000256" key="1">
    <source>
        <dbReference type="ARBA" id="ARBA00006540"/>
    </source>
</evidence>
<dbReference type="InterPro" id="IPR000597">
    <property type="entry name" value="Ribosomal_uL3"/>
</dbReference>
<dbReference type="PANTHER" id="PTHR11363">
    <property type="entry name" value="60S RIBOSOMAL PROTEIN L3-RELATED"/>
    <property type="match status" value="1"/>
</dbReference>
<dbReference type="InterPro" id="IPR048536">
    <property type="entry name" value="Rrn6_K-rich"/>
</dbReference>
<feature type="region of interest" description="Disordered" evidence="5">
    <location>
        <begin position="717"/>
        <end position="746"/>
    </location>
</feature>
<keyword evidence="2 4" id="KW-0689">Ribosomal protein</keyword>
<reference evidence="7" key="1">
    <citation type="submission" date="2014-09" db="EMBL/GenBank/DDBJ databases">
        <title>Genome sequence of the luminous mushroom Mycena chlorophos for searching fungal bioluminescence genes.</title>
        <authorList>
            <person name="Tanaka Y."/>
            <person name="Kasuga D."/>
            <person name="Oba Y."/>
            <person name="Hase S."/>
            <person name="Sato K."/>
            <person name="Oba Y."/>
            <person name="Sakakibara Y."/>
        </authorList>
    </citation>
    <scope>NUCLEOTIDE SEQUENCE</scope>
</reference>
<dbReference type="InterPro" id="IPR009000">
    <property type="entry name" value="Transl_B-barrel_sf"/>
</dbReference>
<dbReference type="Gene3D" id="4.10.960.10">
    <property type="entry name" value="Ribosomal protein L3, domain 3"/>
    <property type="match status" value="1"/>
</dbReference>
<evidence type="ECO:0000256" key="4">
    <source>
        <dbReference type="RuleBase" id="RU003905"/>
    </source>
</evidence>
<dbReference type="Proteomes" id="UP000815677">
    <property type="component" value="Unassembled WGS sequence"/>
</dbReference>
<evidence type="ECO:0000259" key="6">
    <source>
        <dbReference type="Pfam" id="PF20639"/>
    </source>
</evidence>
<evidence type="ECO:0000256" key="5">
    <source>
        <dbReference type="SAM" id="MobiDB-lite"/>
    </source>
</evidence>
<feature type="domain" description="RRN6 K-rich C-terminal" evidence="6">
    <location>
        <begin position="700"/>
        <end position="815"/>
    </location>
</feature>